<dbReference type="SUPFAM" id="SSF53300">
    <property type="entry name" value="vWA-like"/>
    <property type="match status" value="1"/>
</dbReference>
<dbReference type="Pfam" id="PF00092">
    <property type="entry name" value="VWA"/>
    <property type="match status" value="1"/>
</dbReference>
<dbReference type="EMBL" id="CP155447">
    <property type="protein sequence ID" value="XBH06026.1"/>
    <property type="molecule type" value="Genomic_DNA"/>
</dbReference>
<gene>
    <name evidence="2" type="ORF">V5E97_08325</name>
</gene>
<reference evidence="2" key="1">
    <citation type="submission" date="2024-05" db="EMBL/GenBank/DDBJ databases">
        <title>Planctomycetes of the genus Singulisphaera possess chitinolytic capabilities.</title>
        <authorList>
            <person name="Ivanova A."/>
        </authorList>
    </citation>
    <scope>NUCLEOTIDE SEQUENCE</scope>
    <source>
        <strain evidence="2">Ch08T</strain>
    </source>
</reference>
<dbReference type="SMART" id="SM00327">
    <property type="entry name" value="VWA"/>
    <property type="match status" value="1"/>
</dbReference>
<sequence length="373" mass="40427">MKRILTIVAFAGAGWLGLVGAAEAKGPAVQIALLLDTSNSMDGLIDQAKSQLWSVVNEFIRAKRDGKPASIEVALYEYGNDNLPAQEGFVRMVVPLTDDLDTVSEKLFALKTRGGSEFCGQVIRDATGQLTWSRSSGVYKAIFIAGNEPFTQGSVDYVAACRGAIKKGIIVNTIFCGPNSAGEQTGWSAGAVLADGRYMSIDHNHKVVSIPCPQDGEIARLGLDLNKTYIPYGKLGLEGQSRQSAQDANASTVSPSALASRAVSKSSLNVYCNDSWDLIDAIKTGKCKLDDLKDDDLPDELRKLSKSERLACVNDKSAQRETVQKRILALHREREAFLAAERTKRAATNEETLDTVILKAVREQAARANIRFE</sequence>
<dbReference type="Gene3D" id="3.40.50.410">
    <property type="entry name" value="von Willebrand factor, type A domain"/>
    <property type="match status" value="1"/>
</dbReference>
<proteinExistence type="predicted"/>
<dbReference type="InterPro" id="IPR002035">
    <property type="entry name" value="VWF_A"/>
</dbReference>
<dbReference type="RefSeq" id="WP_406698877.1">
    <property type="nucleotide sequence ID" value="NZ_CP155447.1"/>
</dbReference>
<dbReference type="CDD" id="cd00198">
    <property type="entry name" value="vWFA"/>
    <property type="match status" value="1"/>
</dbReference>
<dbReference type="AlphaFoldDB" id="A0AAU7CLJ4"/>
<dbReference type="InterPro" id="IPR036465">
    <property type="entry name" value="vWFA_dom_sf"/>
</dbReference>
<organism evidence="2">
    <name type="scientific">Singulisphaera sp. Ch08</name>
    <dbReference type="NCBI Taxonomy" id="3120278"/>
    <lineage>
        <taxon>Bacteria</taxon>
        <taxon>Pseudomonadati</taxon>
        <taxon>Planctomycetota</taxon>
        <taxon>Planctomycetia</taxon>
        <taxon>Isosphaerales</taxon>
        <taxon>Isosphaeraceae</taxon>
        <taxon>Singulisphaera</taxon>
    </lineage>
</organism>
<name>A0AAU7CLJ4_9BACT</name>
<evidence type="ECO:0000259" key="1">
    <source>
        <dbReference type="SMART" id="SM00327"/>
    </source>
</evidence>
<accession>A0AAU7CLJ4</accession>
<evidence type="ECO:0000313" key="2">
    <source>
        <dbReference type="EMBL" id="XBH06026.1"/>
    </source>
</evidence>
<feature type="domain" description="VWFA" evidence="1">
    <location>
        <begin position="28"/>
        <end position="212"/>
    </location>
</feature>
<protein>
    <submittedName>
        <fullName evidence="2">VWA domain-containing protein</fullName>
    </submittedName>
</protein>